<dbReference type="HOGENOM" id="CLU_2915691_0_0_9"/>
<dbReference type="AlphaFoldDB" id="E2ZGV1"/>
<keyword evidence="1" id="KW-1133">Transmembrane helix</keyword>
<protein>
    <submittedName>
        <fullName evidence="2">Uncharacterized protein</fullName>
    </submittedName>
</protein>
<evidence type="ECO:0000256" key="1">
    <source>
        <dbReference type="SAM" id="Phobius"/>
    </source>
</evidence>
<proteinExistence type="predicted"/>
<sequence length="61" mass="7157">MPAAFALGTFRGIFIFYFRNNGQPAGRPLLHFHTKGRIRKLHLALLFIYFVLYFVFCATFQ</sequence>
<evidence type="ECO:0000313" key="3">
    <source>
        <dbReference type="Proteomes" id="UP000006028"/>
    </source>
</evidence>
<keyword evidence="1" id="KW-0812">Transmembrane</keyword>
<reference evidence="2 3" key="1">
    <citation type="submission" date="2010-08" db="EMBL/GenBank/DDBJ databases">
        <authorList>
            <person name="Weinstock G."/>
            <person name="Sodergren E."/>
            <person name="Clifton S."/>
            <person name="Fulton L."/>
            <person name="Fulton B."/>
            <person name="Courtney L."/>
            <person name="Fronick C."/>
            <person name="Harrison M."/>
            <person name="Strong C."/>
            <person name="Farmer C."/>
            <person name="Delahaunty K."/>
            <person name="Markovic C."/>
            <person name="Hall O."/>
            <person name="Minx P."/>
            <person name="Tomlinson C."/>
            <person name="Mitreva M."/>
            <person name="Hou S."/>
            <person name="Chen J."/>
            <person name="Wollam A."/>
            <person name="Pepin K.H."/>
            <person name="Johnson M."/>
            <person name="Bhonagiri V."/>
            <person name="Zhang X."/>
            <person name="Suruliraj S."/>
            <person name="Warren W."/>
            <person name="Chinwalla A."/>
            <person name="Mardis E.R."/>
            <person name="Wilson R.K."/>
        </authorList>
    </citation>
    <scope>NUCLEOTIDE SEQUENCE [LARGE SCALE GENOMIC DNA]</scope>
    <source>
        <strain evidence="2 3">KLE1255</strain>
    </source>
</reference>
<evidence type="ECO:0000313" key="2">
    <source>
        <dbReference type="EMBL" id="EFQ07544.1"/>
    </source>
</evidence>
<dbReference type="STRING" id="748224.HMPREF9436_00888"/>
<comment type="caution">
    <text evidence="2">The sequence shown here is derived from an EMBL/GenBank/DDBJ whole genome shotgun (WGS) entry which is preliminary data.</text>
</comment>
<keyword evidence="1" id="KW-0472">Membrane</keyword>
<dbReference type="EMBL" id="AECU01000083">
    <property type="protein sequence ID" value="EFQ07544.1"/>
    <property type="molecule type" value="Genomic_DNA"/>
</dbReference>
<accession>E2ZGV1</accession>
<organism evidence="2 3">
    <name type="scientific">Faecalibacterium cf. prausnitzii KLE1255</name>
    <dbReference type="NCBI Taxonomy" id="748224"/>
    <lineage>
        <taxon>Bacteria</taxon>
        <taxon>Bacillati</taxon>
        <taxon>Bacillota</taxon>
        <taxon>Clostridia</taxon>
        <taxon>Eubacteriales</taxon>
        <taxon>Oscillospiraceae</taxon>
        <taxon>Faecalibacterium</taxon>
    </lineage>
</organism>
<dbReference type="Proteomes" id="UP000006028">
    <property type="component" value="Unassembled WGS sequence"/>
</dbReference>
<feature type="transmembrane region" description="Helical" evidence="1">
    <location>
        <begin position="41"/>
        <end position="60"/>
    </location>
</feature>
<gene>
    <name evidence="2" type="ORF">HMPREF9436_00888</name>
</gene>
<name>E2ZGV1_9FIRM</name>
<dbReference type="BioCyc" id="FCF748224-HMP:GTSS-708-MONOMER"/>